<dbReference type="Proteomes" id="UP001152795">
    <property type="component" value="Unassembled WGS sequence"/>
</dbReference>
<dbReference type="InterPro" id="IPR012337">
    <property type="entry name" value="RNaseH-like_sf"/>
</dbReference>
<dbReference type="OrthoDB" id="8958038at2759"/>
<dbReference type="InterPro" id="IPR001584">
    <property type="entry name" value="Integrase_cat-core"/>
</dbReference>
<dbReference type="GO" id="GO:0003676">
    <property type="term" value="F:nucleic acid binding"/>
    <property type="evidence" value="ECO:0007669"/>
    <property type="project" value="InterPro"/>
</dbReference>
<evidence type="ECO:0000313" key="2">
    <source>
        <dbReference type="Proteomes" id="UP001152795"/>
    </source>
</evidence>
<dbReference type="InterPro" id="IPR036397">
    <property type="entry name" value="RNaseH_sf"/>
</dbReference>
<dbReference type="InterPro" id="IPR008042">
    <property type="entry name" value="Retrotrans_Pao"/>
</dbReference>
<dbReference type="GO" id="GO:0015074">
    <property type="term" value="P:DNA integration"/>
    <property type="evidence" value="ECO:0007669"/>
    <property type="project" value="InterPro"/>
</dbReference>
<evidence type="ECO:0000313" key="1">
    <source>
        <dbReference type="EMBL" id="CAB4011858.1"/>
    </source>
</evidence>
<reference evidence="1" key="1">
    <citation type="submission" date="2020-04" db="EMBL/GenBank/DDBJ databases">
        <authorList>
            <person name="Alioto T."/>
            <person name="Alioto T."/>
            <person name="Gomez Garrido J."/>
        </authorList>
    </citation>
    <scope>NUCLEOTIDE SEQUENCE</scope>
    <source>
        <strain evidence="1">A484AB</strain>
    </source>
</reference>
<dbReference type="AlphaFoldDB" id="A0A6S7JL84"/>
<dbReference type="PROSITE" id="PS50994">
    <property type="entry name" value="INTEGRASE"/>
    <property type="match status" value="1"/>
</dbReference>
<sequence>MPVEVEIIEKLRSKKKVAKSGITRNVNRVRELINNKESVSKVRQYAKNIEEAKEKARIVINELEKADPSSIEADGEWLVEVECDVTDAKLTASLSSKTLTRELVVFCDASEDACAAVAYMRAVLVDGEVICHLVMAKTRLMPLKTISIPRGELMGCQLAVLLAKTICEQLGLSMLHVTYLSDSTTAIWWIHGEPRNFQPFVANRVAEVISESDPGQWHHVRTDLNVADIATRGVAANDLKPESRWINGPDFLKSDKSEWPIDDIPGPPSPTAQREMKKKVLGAEVVVPKLLDPASYCNWLKLVRVTAWILRFCHNLRKKDRRNAEVLSVEELEEAELYWIKSAQQDRFGVEVESLSKGRPAAQASRIADLNPQLVNGILRVGGRIDKAELPWEAKHPIILDHGHDITRLIVIHYHRKLIHAGVEHVFNHIREKYWILRGHSEVKNCTVKCPLCHQRCIQPLTQRMSSLSSTRLAGVSVPFQNVGLDYAGPFSVRIGRNRIEKRNICLFTCMHMRAVHLEVAHSLEADSFIMALRRFLARRGNPARILSDNGTNFVGAERESRESVLEIDQERVADELSARGVQWIFIPPAAPWFGGAWESLV</sequence>
<dbReference type="Gene3D" id="3.30.420.10">
    <property type="entry name" value="Ribonuclease H-like superfamily/Ribonuclease H"/>
    <property type="match status" value="1"/>
</dbReference>
<dbReference type="PANTHER" id="PTHR47331">
    <property type="entry name" value="PHD-TYPE DOMAIN-CONTAINING PROTEIN"/>
    <property type="match status" value="1"/>
</dbReference>
<proteinExistence type="predicted"/>
<dbReference type="Pfam" id="PF05380">
    <property type="entry name" value="Peptidase_A17"/>
    <property type="match status" value="1"/>
</dbReference>
<protein>
    <submittedName>
        <fullName evidence="1">PREDICTED: uncharacterized protein LOC100888496</fullName>
    </submittedName>
</protein>
<comment type="caution">
    <text evidence="1">The sequence shown here is derived from an EMBL/GenBank/DDBJ whole genome shotgun (WGS) entry which is preliminary data.</text>
</comment>
<organism evidence="1 2">
    <name type="scientific">Paramuricea clavata</name>
    <name type="common">Red gorgonian</name>
    <name type="synonym">Violescent sea-whip</name>
    <dbReference type="NCBI Taxonomy" id="317549"/>
    <lineage>
        <taxon>Eukaryota</taxon>
        <taxon>Metazoa</taxon>
        <taxon>Cnidaria</taxon>
        <taxon>Anthozoa</taxon>
        <taxon>Octocorallia</taxon>
        <taxon>Malacalcyonacea</taxon>
        <taxon>Plexauridae</taxon>
        <taxon>Paramuricea</taxon>
    </lineage>
</organism>
<gene>
    <name evidence="1" type="ORF">PACLA_8A012387</name>
</gene>
<dbReference type="InterPro" id="IPR041588">
    <property type="entry name" value="Integrase_H2C2"/>
</dbReference>
<dbReference type="Pfam" id="PF17921">
    <property type="entry name" value="Integrase_H2C2"/>
    <property type="match status" value="1"/>
</dbReference>
<name>A0A6S7JL84_PARCT</name>
<dbReference type="SUPFAM" id="SSF53098">
    <property type="entry name" value="Ribonuclease H-like"/>
    <property type="match status" value="1"/>
</dbReference>
<accession>A0A6S7JL84</accession>
<keyword evidence="2" id="KW-1185">Reference proteome</keyword>
<dbReference type="EMBL" id="CACRXK020007290">
    <property type="protein sequence ID" value="CAB4011858.1"/>
    <property type="molecule type" value="Genomic_DNA"/>
</dbReference>